<reference evidence="3 4" key="1">
    <citation type="submission" date="2019-03" db="EMBL/GenBank/DDBJ databases">
        <title>Diversity of the mouse oral microbiome.</title>
        <authorList>
            <person name="Joseph S."/>
            <person name="Aduse-Opoku J."/>
            <person name="Curtis M."/>
            <person name="Wade W."/>
            <person name="Hashim A."/>
        </authorList>
    </citation>
    <scope>NUCLEOTIDE SEQUENCE [LARGE SCALE GENOMIC DNA]</scope>
    <source>
        <strain evidence="3 4">P1012</strain>
    </source>
</reference>
<comment type="similarity">
    <text evidence="1">Belongs to the ROK (NagC/XylR) family.</text>
</comment>
<protein>
    <submittedName>
        <fullName evidence="3">ROK family protein</fullName>
    </submittedName>
</protein>
<accession>A0A4Y9FPW4</accession>
<organism evidence="3 4">
    <name type="scientific">Microbacterium paludicola</name>
    <dbReference type="NCBI Taxonomy" id="300019"/>
    <lineage>
        <taxon>Bacteria</taxon>
        <taxon>Bacillati</taxon>
        <taxon>Actinomycetota</taxon>
        <taxon>Actinomycetes</taxon>
        <taxon>Micrococcales</taxon>
        <taxon>Microbacteriaceae</taxon>
        <taxon>Microbacterium</taxon>
    </lineage>
</organism>
<dbReference type="PANTHER" id="PTHR18964">
    <property type="entry name" value="ROK (REPRESSOR, ORF, KINASE) FAMILY"/>
    <property type="match status" value="1"/>
</dbReference>
<evidence type="ECO:0000313" key="3">
    <source>
        <dbReference type="EMBL" id="TFU31267.1"/>
    </source>
</evidence>
<dbReference type="PANTHER" id="PTHR18964:SF149">
    <property type="entry name" value="BIFUNCTIONAL UDP-N-ACETYLGLUCOSAMINE 2-EPIMERASE_N-ACETYLMANNOSAMINE KINASE"/>
    <property type="match status" value="1"/>
</dbReference>
<dbReference type="AlphaFoldDB" id="A0A4Y9FPW4"/>
<dbReference type="InterPro" id="IPR036388">
    <property type="entry name" value="WH-like_DNA-bd_sf"/>
</dbReference>
<name>A0A4Y9FPW4_9MICO</name>
<dbReference type="SUPFAM" id="SSF53067">
    <property type="entry name" value="Actin-like ATPase domain"/>
    <property type="match status" value="1"/>
</dbReference>
<dbReference type="InterPro" id="IPR049874">
    <property type="entry name" value="ROK_cs"/>
</dbReference>
<dbReference type="Proteomes" id="UP000298358">
    <property type="component" value="Unassembled WGS sequence"/>
</dbReference>
<dbReference type="OrthoDB" id="9810372at2"/>
<dbReference type="RefSeq" id="WP_135115355.1">
    <property type="nucleotide sequence ID" value="NZ_JADGLL010000046.1"/>
</dbReference>
<dbReference type="SUPFAM" id="SSF46785">
    <property type="entry name" value="Winged helix' DNA-binding domain"/>
    <property type="match status" value="1"/>
</dbReference>
<evidence type="ECO:0000313" key="4">
    <source>
        <dbReference type="Proteomes" id="UP000298358"/>
    </source>
</evidence>
<dbReference type="InterPro" id="IPR043129">
    <property type="entry name" value="ATPase_NBD"/>
</dbReference>
<evidence type="ECO:0000256" key="2">
    <source>
        <dbReference type="SAM" id="MobiDB-lite"/>
    </source>
</evidence>
<keyword evidence="4" id="KW-1185">Reference proteome</keyword>
<evidence type="ECO:0000256" key="1">
    <source>
        <dbReference type="ARBA" id="ARBA00006479"/>
    </source>
</evidence>
<feature type="region of interest" description="Disordered" evidence="2">
    <location>
        <begin position="1"/>
        <end position="22"/>
    </location>
</feature>
<dbReference type="InterPro" id="IPR000600">
    <property type="entry name" value="ROK"/>
</dbReference>
<dbReference type="Gene3D" id="3.30.420.40">
    <property type="match status" value="4"/>
</dbReference>
<proteinExistence type="inferred from homology"/>
<dbReference type="PROSITE" id="PS01125">
    <property type="entry name" value="ROK"/>
    <property type="match status" value="1"/>
</dbReference>
<dbReference type="EMBL" id="SPQB01000046">
    <property type="protein sequence ID" value="TFU31267.1"/>
    <property type="molecule type" value="Genomic_DNA"/>
</dbReference>
<gene>
    <name evidence="3" type="ORF">E4U02_13530</name>
</gene>
<sequence>MISRSGVLGPATATPGGRGARAKVLPGHARGHNRSLVLTTLFHDGAMSRADLARVTGLTRVTTSDLVGELVGDGLVVEQGTRQGSRPGKPAMLVDLDRSGLQVVGLDLSDSREYRGAVIDLAGSVIDRRAVPRPPDGDAEGALAALRQLATALLETAPRRVLGVGVGAPGIISGDGVVHSSPNLGWFDLPLRQMLTDELGVPVHVANDADVAALAEYTLGGASGDVLVVKVGRGVGGGLLTRGELMRGSRGAAGEIGHVTVGADVGPLCVCGKSGCLESWMSIRSLEDRIAQGADRDDVLRDAGERLAIAIAPIVGVLDLSEIVLSGPADLLDGILRETATTMLRARTFLHEDVQVRMSAQGDDVVLRGAVVLILDGELGVS</sequence>
<dbReference type="Gene3D" id="1.10.10.10">
    <property type="entry name" value="Winged helix-like DNA-binding domain superfamily/Winged helix DNA-binding domain"/>
    <property type="match status" value="1"/>
</dbReference>
<comment type="caution">
    <text evidence="3">The sequence shown here is derived from an EMBL/GenBank/DDBJ whole genome shotgun (WGS) entry which is preliminary data.</text>
</comment>
<dbReference type="InterPro" id="IPR036390">
    <property type="entry name" value="WH_DNA-bd_sf"/>
</dbReference>
<dbReference type="Pfam" id="PF00480">
    <property type="entry name" value="ROK"/>
    <property type="match status" value="1"/>
</dbReference>